<name>A0ABV7SW98_9SPHN</name>
<dbReference type="EMBL" id="JBHRXP010000007">
    <property type="protein sequence ID" value="MFC3580958.1"/>
    <property type="molecule type" value="Genomic_DNA"/>
</dbReference>
<dbReference type="InterPro" id="IPR002763">
    <property type="entry name" value="DUF72"/>
</dbReference>
<dbReference type="PANTHER" id="PTHR30348:SF14">
    <property type="entry name" value="BLR8050 PROTEIN"/>
    <property type="match status" value="1"/>
</dbReference>
<dbReference type="PANTHER" id="PTHR30348">
    <property type="entry name" value="UNCHARACTERIZED PROTEIN YECE"/>
    <property type="match status" value="1"/>
</dbReference>
<dbReference type="Pfam" id="PF01904">
    <property type="entry name" value="DUF72"/>
    <property type="match status" value="1"/>
</dbReference>
<keyword evidence="2" id="KW-1185">Reference proteome</keyword>
<dbReference type="InterPro" id="IPR036520">
    <property type="entry name" value="UPF0759_sf"/>
</dbReference>
<organism evidence="1 2">
    <name type="scientific">Sphingomonas hylomeconis</name>
    <dbReference type="NCBI Taxonomy" id="1395958"/>
    <lineage>
        <taxon>Bacteria</taxon>
        <taxon>Pseudomonadati</taxon>
        <taxon>Pseudomonadota</taxon>
        <taxon>Alphaproteobacteria</taxon>
        <taxon>Sphingomonadales</taxon>
        <taxon>Sphingomonadaceae</taxon>
        <taxon>Sphingomonas</taxon>
    </lineage>
</organism>
<dbReference type="Gene3D" id="3.20.20.410">
    <property type="entry name" value="Protein of unknown function UPF0759"/>
    <property type="match status" value="1"/>
</dbReference>
<protein>
    <submittedName>
        <fullName evidence="1">DUF72 domain-containing protein</fullName>
    </submittedName>
</protein>
<reference evidence="2" key="1">
    <citation type="journal article" date="2019" name="Int. J. Syst. Evol. Microbiol.">
        <title>The Global Catalogue of Microorganisms (GCM) 10K type strain sequencing project: providing services to taxonomists for standard genome sequencing and annotation.</title>
        <authorList>
            <consortium name="The Broad Institute Genomics Platform"/>
            <consortium name="The Broad Institute Genome Sequencing Center for Infectious Disease"/>
            <person name="Wu L."/>
            <person name="Ma J."/>
        </authorList>
    </citation>
    <scope>NUCLEOTIDE SEQUENCE [LARGE SCALE GENOMIC DNA]</scope>
    <source>
        <strain evidence="2">KCTC 42739</strain>
    </source>
</reference>
<dbReference type="RefSeq" id="WP_261294320.1">
    <property type="nucleotide sequence ID" value="NZ_JANQBK010000005.1"/>
</dbReference>
<comment type="caution">
    <text evidence="1">The sequence shown here is derived from an EMBL/GenBank/DDBJ whole genome shotgun (WGS) entry which is preliminary data.</text>
</comment>
<dbReference type="Proteomes" id="UP001595713">
    <property type="component" value="Unassembled WGS sequence"/>
</dbReference>
<accession>A0ABV7SW98</accession>
<dbReference type="SUPFAM" id="SSF117396">
    <property type="entry name" value="TM1631-like"/>
    <property type="match status" value="1"/>
</dbReference>
<evidence type="ECO:0000313" key="1">
    <source>
        <dbReference type="EMBL" id="MFC3580958.1"/>
    </source>
</evidence>
<gene>
    <name evidence="1" type="ORF">ACFONA_12350</name>
</gene>
<evidence type="ECO:0000313" key="2">
    <source>
        <dbReference type="Proteomes" id="UP001595713"/>
    </source>
</evidence>
<sequence>MIRIGTAGWSIPREAAPAFPGSGTHRERYAAVLNAAEINSTFYRSHRPATYQRWAASVPADFAFAVKIPKAISHTARLAGAAPLLDAFVREIAGLGDALRVVLLQLPPSFGYHEPTALTFFTALRGRLSDAVQIACEPRHASWFAADAEAALADRRVARVAADPAIAPGGDRPGGWTGLRYRRLHGAPRTYYSPYDAADLAALAMSFAKEDGDQASSWCIFDNTASGAAAPNAVALRSLLGSS</sequence>
<proteinExistence type="predicted"/>